<accession>A0AA43KDN7</accession>
<dbReference type="InterPro" id="IPR057538">
    <property type="entry name" value="RXYLT1_C"/>
</dbReference>
<feature type="domain" description="RXYLT1 C-terminal" evidence="1">
    <location>
        <begin position="241"/>
        <end position="334"/>
    </location>
</feature>
<name>A0AA43KDN7_9CYAN</name>
<protein>
    <submittedName>
        <fullName evidence="2">Glycosyltransferase family 47 protein</fullName>
    </submittedName>
</protein>
<proteinExistence type="predicted"/>
<evidence type="ECO:0000313" key="2">
    <source>
        <dbReference type="EMBL" id="MDH6062535.1"/>
    </source>
</evidence>
<organism evidence="2 3">
    <name type="scientific">Umezakia ovalisporum FSS-62</name>
    <dbReference type="NCBI Taxonomy" id="2971776"/>
    <lineage>
        <taxon>Bacteria</taxon>
        <taxon>Bacillati</taxon>
        <taxon>Cyanobacteriota</taxon>
        <taxon>Cyanophyceae</taxon>
        <taxon>Nostocales</taxon>
        <taxon>Nodulariaceae</taxon>
        <taxon>Umezakia</taxon>
    </lineage>
</organism>
<dbReference type="Proteomes" id="UP001159370">
    <property type="component" value="Unassembled WGS sequence"/>
</dbReference>
<evidence type="ECO:0000259" key="1">
    <source>
        <dbReference type="Pfam" id="PF24785"/>
    </source>
</evidence>
<dbReference type="RefSeq" id="WP_280656542.1">
    <property type="nucleotide sequence ID" value="NZ_JANQDL010000017.1"/>
</dbReference>
<dbReference type="Pfam" id="PF24785">
    <property type="entry name" value="RXYLT1_C"/>
    <property type="match status" value="1"/>
</dbReference>
<dbReference type="AlphaFoldDB" id="A0AA43KDN7"/>
<comment type="caution">
    <text evidence="2">The sequence shown here is derived from an EMBL/GenBank/DDBJ whole genome shotgun (WGS) entry which is preliminary data.</text>
</comment>
<reference evidence="2 3" key="1">
    <citation type="journal article" date="2023" name="J. Phycol.">
        <title>Chrysosporum ovalisporum is synonymous with the true-branching cyanobacterium Umezakia natans (Nostocales/Aphanizomenonaceae).</title>
        <authorList>
            <person name="McGregor G.B."/>
            <person name="Sendall B.C."/>
            <person name="Niiyama Y."/>
            <person name="Tuji A."/>
            <person name="Willis A."/>
        </authorList>
    </citation>
    <scope>NUCLEOTIDE SEQUENCE [LARGE SCALE GENOMIC DNA]</scope>
    <source>
        <strain evidence="2 3">FSS-62</strain>
    </source>
</reference>
<dbReference type="EMBL" id="JANQDL010000017">
    <property type="protein sequence ID" value="MDH6062535.1"/>
    <property type="molecule type" value="Genomic_DNA"/>
</dbReference>
<gene>
    <name evidence="2" type="ORF">NWP23_01745</name>
</gene>
<evidence type="ECO:0000313" key="3">
    <source>
        <dbReference type="Proteomes" id="UP001159370"/>
    </source>
</evidence>
<sequence length="371" mass="43171">MSVINTLANQYYIYIRRGQKPIPWNIYDVNPPINFGSATYFTKVLQTIEDSFLVTGLTFYITWDEIDELPSYGKDVVVLVIGDEWYRIPKYTHKVRAVFKCIGTRPMLGCNVFRQPSLLNFLTLIQFLRVLLVSSPGFINYYFHKFKNFLSGKNTLGRIYDIPLGYNNSKDLPIKNIEDRLYETYFSGSVIHIPYPVWSLKYWLGTPKILARKLMISSLKNFQKKNPDLKIELSITGGFRNRTSEDERSYCEIMMDTKVCLIPRGTSFETTRLFEAMKYGCILVTETLPSRWYLDGAPVIQIKNWHDLGKILETLLDNQQLMQELHQKSLNWWKYKCSEGIVANYIIEKLSGDIPVWKQHIANSSMSLTPP</sequence>